<proteinExistence type="predicted"/>
<reference evidence="2 3" key="1">
    <citation type="submission" date="2019-03" db="EMBL/GenBank/DDBJ databases">
        <title>Genomic Encyclopedia of Type Strains, Phase IV (KMG-IV): sequencing the most valuable type-strain genomes for metagenomic binning, comparative biology and taxonomic classification.</title>
        <authorList>
            <person name="Goeker M."/>
        </authorList>
    </citation>
    <scope>NUCLEOTIDE SEQUENCE [LARGE SCALE GENOMIC DNA]</scope>
    <source>
        <strain evidence="2 3">DSM 25059</strain>
    </source>
</reference>
<dbReference type="EMBL" id="SNWD01000004">
    <property type="protein sequence ID" value="TDN83547.1"/>
    <property type="molecule type" value="Genomic_DNA"/>
</dbReference>
<feature type="domain" description="HEPN AbiJ-N-terminal" evidence="1">
    <location>
        <begin position="6"/>
        <end position="149"/>
    </location>
</feature>
<gene>
    <name evidence="2" type="ORF">EV664_10430</name>
</gene>
<evidence type="ECO:0000313" key="2">
    <source>
        <dbReference type="EMBL" id="TDN83547.1"/>
    </source>
</evidence>
<sequence>MTDSASFSERHGYHGADVEITTREDAPEEVRAAVLMLGYAAGMGPSGMRDTVCEVLLKRPDPNNWSPGNIENEVHRLIDDAPWYKVYDIAERIHAEIAREDYTGTKQAEYARRLTQFFREHGVGWQMEEGRIVFRGSEAFTLATRDAVATMQQAGSPTAANEVHEALKDISRRPSADVTGAIQHAMAALECVAREVDGSTDTLGQIIKRLTIPQPLDGALHRLWGFASEQGRHIQEGREPSFEEAELVVTVASAVSVYLLRQATPAGSR</sequence>
<dbReference type="InterPro" id="IPR049503">
    <property type="entry name" value="AbiJ_NTD4"/>
</dbReference>
<dbReference type="RefSeq" id="WP_133495336.1">
    <property type="nucleotide sequence ID" value="NZ_BMLU01000004.1"/>
</dbReference>
<keyword evidence="3" id="KW-1185">Reference proteome</keyword>
<accession>A0A4R6FPX4</accession>
<dbReference type="AlphaFoldDB" id="A0A4R6FPX4"/>
<dbReference type="Pfam" id="PF18863">
    <property type="entry name" value="AbiJ_NTD4"/>
    <property type="match status" value="1"/>
</dbReference>
<dbReference type="OrthoDB" id="9786278at2"/>
<name>A0A4R6FPX4_9SPHN</name>
<comment type="caution">
    <text evidence="2">The sequence shown here is derived from an EMBL/GenBank/DDBJ whole genome shotgun (WGS) entry which is preliminary data.</text>
</comment>
<protein>
    <recommendedName>
        <fullName evidence="1">HEPN AbiJ-N-terminal domain-containing protein</fullName>
    </recommendedName>
</protein>
<evidence type="ECO:0000259" key="1">
    <source>
        <dbReference type="Pfam" id="PF18863"/>
    </source>
</evidence>
<evidence type="ECO:0000313" key="3">
    <source>
        <dbReference type="Proteomes" id="UP000295493"/>
    </source>
</evidence>
<organism evidence="2 3">
    <name type="scientific">Stakelama pacifica</name>
    <dbReference type="NCBI Taxonomy" id="517720"/>
    <lineage>
        <taxon>Bacteria</taxon>
        <taxon>Pseudomonadati</taxon>
        <taxon>Pseudomonadota</taxon>
        <taxon>Alphaproteobacteria</taxon>
        <taxon>Sphingomonadales</taxon>
        <taxon>Sphingomonadaceae</taxon>
        <taxon>Stakelama</taxon>
    </lineage>
</organism>
<dbReference type="Proteomes" id="UP000295493">
    <property type="component" value="Unassembled WGS sequence"/>
</dbReference>